<dbReference type="GO" id="GO:0006508">
    <property type="term" value="P:proteolysis"/>
    <property type="evidence" value="ECO:0007669"/>
    <property type="project" value="UniProtKB-KW"/>
</dbReference>
<comment type="caution">
    <text evidence="14">The sequence shown here is derived from an EMBL/GenBank/DDBJ whole genome shotgun (WGS) entry which is preliminary data.</text>
</comment>
<name>A0A317JQU6_9BACT</name>
<evidence type="ECO:0000256" key="3">
    <source>
        <dbReference type="ARBA" id="ARBA00007931"/>
    </source>
</evidence>
<feature type="compositionally biased region" description="Basic and acidic residues" evidence="11">
    <location>
        <begin position="73"/>
        <end position="83"/>
    </location>
</feature>
<keyword evidence="5 12" id="KW-0812">Transmembrane</keyword>
<feature type="transmembrane region" description="Helical" evidence="12">
    <location>
        <begin position="361"/>
        <end position="379"/>
    </location>
</feature>
<protein>
    <recommendedName>
        <fullName evidence="13">Peptidase M50 domain-containing protein</fullName>
    </recommendedName>
</protein>
<comment type="subcellular location">
    <subcellularLocation>
        <location evidence="2">Membrane</location>
        <topology evidence="2">Multi-pass membrane protein</topology>
    </subcellularLocation>
</comment>
<evidence type="ECO:0000256" key="1">
    <source>
        <dbReference type="ARBA" id="ARBA00001947"/>
    </source>
</evidence>
<sequence>MIFSILIFLLVLSFLVLIHELGHFLMARRFGIKVEEFGFGYPPRVLTLFTWKGIPFTLNALPFGGFVRMEGEDGSARREEPHSAKASRSKGKETMRVASHIEVDHSPFYTKTKLQRLIVILAGATVNFLFGVLAFIVLFYCIGIPVSKTPPVVEQVFDGPAKTAGVQVGDVIEEVGKQGSVLKPAGELESFIRFVAHEPNTILILHIQRGTQTLDIPVHTRSARDIALGQGALGVSLDQPVDFVHYAWYEMPFRSIVVGVQKSVDFSFTIVDTLESMIKNLVTFGMVPKDVAGPVGIVKEVNDQHIFDGGVLAILNFTAILSINLAIMNVLPFPALDGGRAVLIILEAIVGRKRVAKVEGLVNTAGFALLLTLIVAITAKDIWTIFH</sequence>
<evidence type="ECO:0000259" key="13">
    <source>
        <dbReference type="Pfam" id="PF02163"/>
    </source>
</evidence>
<keyword evidence="8 12" id="KW-1133">Transmembrane helix</keyword>
<keyword evidence="4" id="KW-0645">Protease</keyword>
<feature type="transmembrane region" description="Helical" evidence="12">
    <location>
        <begin position="309"/>
        <end position="331"/>
    </location>
</feature>
<evidence type="ECO:0000256" key="9">
    <source>
        <dbReference type="ARBA" id="ARBA00023049"/>
    </source>
</evidence>
<accession>A0A317JQU6</accession>
<evidence type="ECO:0000256" key="10">
    <source>
        <dbReference type="ARBA" id="ARBA00023136"/>
    </source>
</evidence>
<feature type="transmembrane region" description="Helical" evidence="12">
    <location>
        <begin position="6"/>
        <end position="26"/>
    </location>
</feature>
<keyword evidence="7" id="KW-0862">Zinc</keyword>
<gene>
    <name evidence="14" type="ORF">C5B42_01535</name>
</gene>
<reference evidence="14 15" key="1">
    <citation type="submission" date="2018-02" db="EMBL/GenBank/DDBJ databases">
        <title>Genomic Reconstructions from Amazon Rainforest and Pasture Soil Reveal Novel Insights into the Physiology of Candidate Phyla in Tropical Sites.</title>
        <authorList>
            <person name="Kroeger M.E."/>
            <person name="Delmont T."/>
            <person name="Eren A.M."/>
            <person name="Guo J."/>
            <person name="Meyer K.M."/>
            <person name="Khan K."/>
            <person name="Rodrigues J.L.M."/>
            <person name="Bohannan B.J.M."/>
            <person name="Tringe S."/>
            <person name="Borges C.D."/>
            <person name="Tiedje J."/>
            <person name="Tsai S.M."/>
            <person name="Nusslein K."/>
        </authorList>
    </citation>
    <scope>NUCLEOTIDE SEQUENCE [LARGE SCALE GENOMIC DNA]</scope>
    <source>
        <strain evidence="14">Amazon FNV 2010 28 9</strain>
    </source>
</reference>
<dbReference type="GO" id="GO:0004222">
    <property type="term" value="F:metalloendopeptidase activity"/>
    <property type="evidence" value="ECO:0007669"/>
    <property type="project" value="InterPro"/>
</dbReference>
<keyword evidence="9" id="KW-0482">Metalloprotease</keyword>
<dbReference type="Proteomes" id="UP000246104">
    <property type="component" value="Unassembled WGS sequence"/>
</dbReference>
<proteinExistence type="inferred from homology"/>
<evidence type="ECO:0000256" key="5">
    <source>
        <dbReference type="ARBA" id="ARBA00022692"/>
    </source>
</evidence>
<dbReference type="CDD" id="cd06163">
    <property type="entry name" value="S2P-M50_PDZ_RseP-like"/>
    <property type="match status" value="1"/>
</dbReference>
<evidence type="ECO:0000256" key="8">
    <source>
        <dbReference type="ARBA" id="ARBA00022989"/>
    </source>
</evidence>
<dbReference type="SUPFAM" id="SSF50156">
    <property type="entry name" value="PDZ domain-like"/>
    <property type="match status" value="1"/>
</dbReference>
<dbReference type="Gene3D" id="2.30.42.10">
    <property type="match status" value="1"/>
</dbReference>
<dbReference type="GO" id="GO:0016020">
    <property type="term" value="C:membrane"/>
    <property type="evidence" value="ECO:0007669"/>
    <property type="project" value="UniProtKB-SubCell"/>
</dbReference>
<comment type="similarity">
    <text evidence="3">Belongs to the peptidase M50B family.</text>
</comment>
<dbReference type="InterPro" id="IPR004387">
    <property type="entry name" value="Pept_M50_Zn"/>
</dbReference>
<dbReference type="PANTHER" id="PTHR42837:SF2">
    <property type="entry name" value="MEMBRANE METALLOPROTEASE ARASP2, CHLOROPLASTIC-RELATED"/>
    <property type="match status" value="1"/>
</dbReference>
<dbReference type="AlphaFoldDB" id="A0A317JQU6"/>
<feature type="domain" description="Peptidase M50" evidence="13">
    <location>
        <begin position="8"/>
        <end position="373"/>
    </location>
</feature>
<evidence type="ECO:0000313" key="15">
    <source>
        <dbReference type="Proteomes" id="UP000246104"/>
    </source>
</evidence>
<evidence type="ECO:0000256" key="12">
    <source>
        <dbReference type="SAM" id="Phobius"/>
    </source>
</evidence>
<evidence type="ECO:0000256" key="6">
    <source>
        <dbReference type="ARBA" id="ARBA00022801"/>
    </source>
</evidence>
<evidence type="ECO:0000256" key="7">
    <source>
        <dbReference type="ARBA" id="ARBA00022833"/>
    </source>
</evidence>
<evidence type="ECO:0000313" key="14">
    <source>
        <dbReference type="EMBL" id="PWU23827.1"/>
    </source>
</evidence>
<feature type="region of interest" description="Disordered" evidence="11">
    <location>
        <begin position="73"/>
        <end position="92"/>
    </location>
</feature>
<evidence type="ECO:0000256" key="2">
    <source>
        <dbReference type="ARBA" id="ARBA00004141"/>
    </source>
</evidence>
<feature type="transmembrane region" description="Helical" evidence="12">
    <location>
        <begin position="117"/>
        <end position="140"/>
    </location>
</feature>
<keyword evidence="6" id="KW-0378">Hydrolase</keyword>
<evidence type="ECO:0000256" key="11">
    <source>
        <dbReference type="SAM" id="MobiDB-lite"/>
    </source>
</evidence>
<dbReference type="EMBL" id="PSRQ01000022">
    <property type="protein sequence ID" value="PWU23827.1"/>
    <property type="molecule type" value="Genomic_DNA"/>
</dbReference>
<dbReference type="InterPro" id="IPR036034">
    <property type="entry name" value="PDZ_sf"/>
</dbReference>
<comment type="cofactor">
    <cofactor evidence="1">
        <name>Zn(2+)</name>
        <dbReference type="ChEBI" id="CHEBI:29105"/>
    </cofactor>
</comment>
<dbReference type="Pfam" id="PF02163">
    <property type="entry name" value="Peptidase_M50"/>
    <property type="match status" value="1"/>
</dbReference>
<dbReference type="InterPro" id="IPR008915">
    <property type="entry name" value="Peptidase_M50"/>
</dbReference>
<organism evidence="14 15">
    <name type="scientific">Candidatus Cerribacteria bacterium 'Amazon FNV 2010 28 9'</name>
    <dbReference type="NCBI Taxonomy" id="2081795"/>
    <lineage>
        <taxon>Bacteria</taxon>
        <taxon>Candidatus Cerribacteria</taxon>
    </lineage>
</organism>
<keyword evidence="10 12" id="KW-0472">Membrane</keyword>
<evidence type="ECO:0000256" key="4">
    <source>
        <dbReference type="ARBA" id="ARBA00022670"/>
    </source>
</evidence>
<dbReference type="PANTHER" id="PTHR42837">
    <property type="entry name" value="REGULATOR OF SIGMA-E PROTEASE RSEP"/>
    <property type="match status" value="1"/>
</dbReference>